<keyword evidence="4" id="KW-1185">Reference proteome</keyword>
<dbReference type="OrthoDB" id="1112802at2"/>
<evidence type="ECO:0000256" key="1">
    <source>
        <dbReference type="SAM" id="SignalP"/>
    </source>
</evidence>
<feature type="chain" id="PRO_5016135430" description="M23ase beta-sheet core domain-containing protein" evidence="1">
    <location>
        <begin position="23"/>
        <end position="308"/>
    </location>
</feature>
<feature type="domain" description="M23ase beta-sheet core" evidence="2">
    <location>
        <begin position="147"/>
        <end position="241"/>
    </location>
</feature>
<dbReference type="CDD" id="cd12797">
    <property type="entry name" value="M23_peptidase"/>
    <property type="match status" value="1"/>
</dbReference>
<gene>
    <name evidence="3" type="ORF">DF185_08470</name>
</gene>
<evidence type="ECO:0000313" key="3">
    <source>
        <dbReference type="EMBL" id="PXY01509.1"/>
    </source>
</evidence>
<dbReference type="InterPro" id="IPR016047">
    <property type="entry name" value="M23ase_b-sheet_dom"/>
</dbReference>
<reference evidence="3 4" key="1">
    <citation type="submission" date="2018-05" db="EMBL/GenBank/DDBJ databases">
        <title>Marinifilum breve JC075T sp. nov., a marine bacterium isolated from Yongle Blue Hole in the South China Sea.</title>
        <authorList>
            <person name="Fu T."/>
        </authorList>
    </citation>
    <scope>NUCLEOTIDE SEQUENCE [LARGE SCALE GENOMIC DNA]</scope>
    <source>
        <strain evidence="3 4">JC075</strain>
    </source>
</reference>
<evidence type="ECO:0000313" key="4">
    <source>
        <dbReference type="Proteomes" id="UP000248079"/>
    </source>
</evidence>
<dbReference type="Pfam" id="PF01551">
    <property type="entry name" value="Peptidase_M23"/>
    <property type="match status" value="1"/>
</dbReference>
<dbReference type="InterPro" id="IPR011055">
    <property type="entry name" value="Dup_hybrid_motif"/>
</dbReference>
<dbReference type="AlphaFoldDB" id="A0A2V3ZYH9"/>
<dbReference type="Gene3D" id="2.70.70.10">
    <property type="entry name" value="Glucose Permease (Domain IIA)"/>
    <property type="match status" value="1"/>
</dbReference>
<dbReference type="EMBL" id="QFLI01000003">
    <property type="protein sequence ID" value="PXY01509.1"/>
    <property type="molecule type" value="Genomic_DNA"/>
</dbReference>
<feature type="signal peptide" evidence="1">
    <location>
        <begin position="1"/>
        <end position="22"/>
    </location>
</feature>
<proteinExistence type="predicted"/>
<evidence type="ECO:0000259" key="2">
    <source>
        <dbReference type="Pfam" id="PF01551"/>
    </source>
</evidence>
<accession>A0A2V3ZYH9</accession>
<organism evidence="3 4">
    <name type="scientific">Marinifilum breve</name>
    <dbReference type="NCBI Taxonomy" id="2184082"/>
    <lineage>
        <taxon>Bacteria</taxon>
        <taxon>Pseudomonadati</taxon>
        <taxon>Bacteroidota</taxon>
        <taxon>Bacteroidia</taxon>
        <taxon>Marinilabiliales</taxon>
        <taxon>Marinifilaceae</taxon>
    </lineage>
</organism>
<comment type="caution">
    <text evidence="3">The sequence shown here is derived from an EMBL/GenBank/DDBJ whole genome shotgun (WGS) entry which is preliminary data.</text>
</comment>
<protein>
    <recommendedName>
        <fullName evidence="2">M23ase beta-sheet core domain-containing protein</fullName>
    </recommendedName>
</protein>
<dbReference type="Proteomes" id="UP000248079">
    <property type="component" value="Unassembled WGS sequence"/>
</dbReference>
<sequence length="308" mass="35439">MNKIILCLCFCFLMSMGETCLAQSDIELRYERKSDNTVDFNYSKNVYGTYYLLIKFDDLTNAMQTSYGTHVSGHTGRFFTLKPKNPSSGIGFSYTYIYQRGRVNPRIKDDMVYMLPFKPNTKVKVQKAEYMGLTFGKGSPDNFNAFVFKVEKEETVVAARKGLVVEVEDKYKADTTQAYSFVRSANRVLIEHKDGTLAEYSGFKSGTINVKEGETVNPMDPIGIAGRFDSNKNCRLTLMVYYLKTKKLFDSKKEENKYNQYGYVNPIFCYKGGRSLLLPNNYYSSDCNDELITQEFSRREKKKYVSKL</sequence>
<dbReference type="RefSeq" id="WP_110360322.1">
    <property type="nucleotide sequence ID" value="NZ_QFLI01000003.1"/>
</dbReference>
<keyword evidence="1" id="KW-0732">Signal</keyword>
<name>A0A2V3ZYH9_9BACT</name>